<organism evidence="1 2">
    <name type="scientific">Lithospermum erythrorhizon</name>
    <name type="common">Purple gromwell</name>
    <name type="synonym">Lithospermum officinale var. erythrorhizon</name>
    <dbReference type="NCBI Taxonomy" id="34254"/>
    <lineage>
        <taxon>Eukaryota</taxon>
        <taxon>Viridiplantae</taxon>
        <taxon>Streptophyta</taxon>
        <taxon>Embryophyta</taxon>
        <taxon>Tracheophyta</taxon>
        <taxon>Spermatophyta</taxon>
        <taxon>Magnoliopsida</taxon>
        <taxon>eudicotyledons</taxon>
        <taxon>Gunneridae</taxon>
        <taxon>Pentapetalae</taxon>
        <taxon>asterids</taxon>
        <taxon>lamiids</taxon>
        <taxon>Boraginales</taxon>
        <taxon>Boraginaceae</taxon>
        <taxon>Boraginoideae</taxon>
        <taxon>Lithospermeae</taxon>
        <taxon>Lithospermum</taxon>
    </lineage>
</organism>
<dbReference type="AlphaFoldDB" id="A0AAV3PUE2"/>
<evidence type="ECO:0000313" key="2">
    <source>
        <dbReference type="Proteomes" id="UP001454036"/>
    </source>
</evidence>
<reference evidence="1 2" key="1">
    <citation type="submission" date="2024-01" db="EMBL/GenBank/DDBJ databases">
        <title>The complete chloroplast genome sequence of Lithospermum erythrorhizon: insights into the phylogenetic relationship among Boraginaceae species and the maternal lineages of purple gromwells.</title>
        <authorList>
            <person name="Okada T."/>
            <person name="Watanabe K."/>
        </authorList>
    </citation>
    <scope>NUCLEOTIDE SEQUENCE [LARGE SCALE GENOMIC DNA]</scope>
</reference>
<keyword evidence="2" id="KW-1185">Reference proteome</keyword>
<accession>A0AAV3PUE2</accession>
<gene>
    <name evidence="1" type="ORF">LIER_12727</name>
</gene>
<comment type="caution">
    <text evidence="1">The sequence shown here is derived from an EMBL/GenBank/DDBJ whole genome shotgun (WGS) entry which is preliminary data.</text>
</comment>
<name>A0AAV3PUE2_LITER</name>
<sequence length="92" mass="10453">MSGLDPKVAVHHLAVKESIKPINQAQRRFHPELVPSIEAEVNNLIEAGFVREVQYPTWLANIVLVRKFMGFVVRSHRIEIDEAKIDDITALP</sequence>
<dbReference type="Proteomes" id="UP001454036">
    <property type="component" value="Unassembled WGS sequence"/>
</dbReference>
<dbReference type="Gene3D" id="3.10.10.10">
    <property type="entry name" value="HIV Type 1 Reverse Transcriptase, subunit A, domain 1"/>
    <property type="match status" value="1"/>
</dbReference>
<dbReference type="InterPro" id="IPR043502">
    <property type="entry name" value="DNA/RNA_pol_sf"/>
</dbReference>
<evidence type="ECO:0000313" key="1">
    <source>
        <dbReference type="EMBL" id="GAA0154875.1"/>
    </source>
</evidence>
<proteinExistence type="predicted"/>
<dbReference type="SUPFAM" id="SSF56672">
    <property type="entry name" value="DNA/RNA polymerases"/>
    <property type="match status" value="1"/>
</dbReference>
<dbReference type="EMBL" id="BAABME010002491">
    <property type="protein sequence ID" value="GAA0154875.1"/>
    <property type="molecule type" value="Genomic_DNA"/>
</dbReference>
<protein>
    <submittedName>
        <fullName evidence="1">Uncharacterized protein</fullName>
    </submittedName>
</protein>